<feature type="region of interest" description="Disordered" evidence="1">
    <location>
        <begin position="150"/>
        <end position="171"/>
    </location>
</feature>
<dbReference type="PANTHER" id="PTHR43591:SF24">
    <property type="entry name" value="2-METHOXY-6-POLYPRENYL-1,4-BENZOQUINOL METHYLASE, MITOCHONDRIAL"/>
    <property type="match status" value="1"/>
</dbReference>
<feature type="region of interest" description="Disordered" evidence="1">
    <location>
        <begin position="392"/>
        <end position="422"/>
    </location>
</feature>
<dbReference type="AlphaFoldDB" id="A0A8H3BY21"/>
<proteinExistence type="predicted"/>
<sequence length="1000" mass="109261">MKHTISKPRPSPISPGRTSPIPPTQMRSDSPRSMRSSGSTSATKPSRVVVGGCSGPSARADGPGQCRPTCNSLSPLLNHTSVPQRPPRPDKSTEATQAHLYQAPPAPVGSSSTHSSTPALPPKPTVLRRLSNATTIHRHLSIANSTSVLPFSNKRRPSIPIEDFPTSPDEEDWEDFSFEDLVPISPTRNVIRRKSSTPLTPRLTKGTGLSRSHASRRTRRSRHNLNSRGPGTPIDANRPLSVYSTYSFYSPSQIDDQEDFGHLSDPASSFMSIDAHSLTDQEDLNEFDEVPTGANLEPRGSVSSIATVRPSADQRHTSRLGGLRGKLRCQWLAARSGQGQDSGSDSGLHGRSGSDVSISSSAETASSLLNRPAYTRSRSTSARQIVFNRPGFKSFSKSSQSSTDFRPGHGYQSSTDSSSYAPSFSSFENNLRLGGKSGSSSCGDDWTSEEGHEQMAKPLPSSRASSIITPAPAHSRNNSDNYVHLRPDSVTCIEPVRKPTIRMKNGVPHHSCNPEQVPYPLSYSSNMMAADRWNHALLFGDDRNPANAGGLLRGSTVSFSQFYGVGSGKKEVLKGRELRGGKVLDLGCGEGLWVLAAAKEWRHTCFVGFDLIPIQMDLNEKLDGVKNAQDIIDRIEWAQGDFLSEKLPFADNSFDLVRLANTTLALPADPGAGNCRLRGLFSEIFRVLKVDGEFEMIDENHTVPSASKASPACPENAAFDPHTGTQMREIEQAFARMLQYHQLTAYDEIPGLLQQHFSTSSEKAIFRLAVTPDPNVVQTLRGRDSIEQASMRVELDRDLGLAESPAEAPTHGRGPSVSGSFHGRNRKMLQLLGREYAETRKPTVPQGLIVLPNKILPMSPAAVHAHTTHSTNLILSAKEQLFSFVEHCARGRAVADRGEFDDLLWDYEASRFSRIGLRDPLQSFKDWESGISDANEGLWSGEQRSPRFASSPPPDATRIGSMGPLPSWRYESESDVVTVREIRVCLARKLNLDPPSIRSN</sequence>
<dbReference type="Proteomes" id="UP000663850">
    <property type="component" value="Unassembled WGS sequence"/>
</dbReference>
<gene>
    <name evidence="3" type="ORF">RDB_LOCUS58075</name>
</gene>
<dbReference type="Pfam" id="PF13649">
    <property type="entry name" value="Methyltransf_25"/>
    <property type="match status" value="1"/>
</dbReference>
<evidence type="ECO:0000256" key="1">
    <source>
        <dbReference type="SAM" id="MobiDB-lite"/>
    </source>
</evidence>
<dbReference type="CDD" id="cd02440">
    <property type="entry name" value="AdoMet_MTases"/>
    <property type="match status" value="1"/>
</dbReference>
<dbReference type="PANTHER" id="PTHR43591">
    <property type="entry name" value="METHYLTRANSFERASE"/>
    <property type="match status" value="1"/>
</dbReference>
<accession>A0A8H3BY21</accession>
<feature type="region of interest" description="Disordered" evidence="1">
    <location>
        <begin position="192"/>
        <end position="238"/>
    </location>
</feature>
<feature type="domain" description="Methyltransferase" evidence="2">
    <location>
        <begin position="583"/>
        <end position="692"/>
    </location>
</feature>
<feature type="compositionally biased region" description="Polar residues" evidence="1">
    <location>
        <begin position="68"/>
        <end position="83"/>
    </location>
</feature>
<dbReference type="Gene3D" id="3.40.50.150">
    <property type="entry name" value="Vaccinia Virus protein VP39"/>
    <property type="match status" value="1"/>
</dbReference>
<feature type="region of interest" description="Disordered" evidence="1">
    <location>
        <begin position="435"/>
        <end position="482"/>
    </location>
</feature>
<dbReference type="EMBL" id="CAJMWZ010003053">
    <property type="protein sequence ID" value="CAE6468116.1"/>
    <property type="molecule type" value="Genomic_DNA"/>
</dbReference>
<comment type="caution">
    <text evidence="3">The sequence shown here is derived from an EMBL/GenBank/DDBJ whole genome shotgun (WGS) entry which is preliminary data.</text>
</comment>
<feature type="region of interest" description="Disordered" evidence="1">
    <location>
        <begin position="940"/>
        <end position="964"/>
    </location>
</feature>
<feature type="compositionally biased region" description="Low complexity" evidence="1">
    <location>
        <begin position="336"/>
        <end position="359"/>
    </location>
</feature>
<protein>
    <recommendedName>
        <fullName evidence="2">Methyltransferase domain-containing protein</fullName>
    </recommendedName>
</protein>
<organism evidence="3 4">
    <name type="scientific">Rhizoctonia solani</name>
    <dbReference type="NCBI Taxonomy" id="456999"/>
    <lineage>
        <taxon>Eukaryota</taxon>
        <taxon>Fungi</taxon>
        <taxon>Dikarya</taxon>
        <taxon>Basidiomycota</taxon>
        <taxon>Agaricomycotina</taxon>
        <taxon>Agaricomycetes</taxon>
        <taxon>Cantharellales</taxon>
        <taxon>Ceratobasidiaceae</taxon>
        <taxon>Rhizoctonia</taxon>
    </lineage>
</organism>
<name>A0A8H3BY21_9AGAM</name>
<feature type="compositionally biased region" description="Low complexity" evidence="1">
    <location>
        <begin position="413"/>
        <end position="422"/>
    </location>
</feature>
<evidence type="ECO:0000313" key="3">
    <source>
        <dbReference type="EMBL" id="CAE6468116.1"/>
    </source>
</evidence>
<dbReference type="InterPro" id="IPR029063">
    <property type="entry name" value="SAM-dependent_MTases_sf"/>
</dbReference>
<feature type="region of interest" description="Disordered" evidence="1">
    <location>
        <begin position="803"/>
        <end position="822"/>
    </location>
</feature>
<feature type="compositionally biased region" description="Low complexity" evidence="1">
    <location>
        <begin position="27"/>
        <end position="41"/>
    </location>
</feature>
<feature type="compositionally biased region" description="Basic residues" evidence="1">
    <location>
        <begin position="213"/>
        <end position="225"/>
    </location>
</feature>
<feature type="region of interest" description="Disordered" evidence="1">
    <location>
        <begin position="335"/>
        <end position="359"/>
    </location>
</feature>
<feature type="region of interest" description="Disordered" evidence="1">
    <location>
        <begin position="1"/>
        <end position="125"/>
    </location>
</feature>
<dbReference type="GO" id="GO:0008168">
    <property type="term" value="F:methyltransferase activity"/>
    <property type="evidence" value="ECO:0007669"/>
    <property type="project" value="TreeGrafter"/>
</dbReference>
<feature type="compositionally biased region" description="Polar residues" evidence="1">
    <location>
        <begin position="109"/>
        <end position="118"/>
    </location>
</feature>
<evidence type="ECO:0000313" key="4">
    <source>
        <dbReference type="Proteomes" id="UP000663850"/>
    </source>
</evidence>
<dbReference type="InterPro" id="IPR041698">
    <property type="entry name" value="Methyltransf_25"/>
</dbReference>
<dbReference type="SUPFAM" id="SSF53335">
    <property type="entry name" value="S-adenosyl-L-methionine-dependent methyltransferases"/>
    <property type="match status" value="1"/>
</dbReference>
<feature type="region of interest" description="Disordered" evidence="1">
    <location>
        <begin position="290"/>
        <end position="320"/>
    </location>
</feature>
<feature type="compositionally biased region" description="Low complexity" evidence="1">
    <location>
        <begin position="392"/>
        <end position="402"/>
    </location>
</feature>
<reference evidence="3" key="1">
    <citation type="submission" date="2021-01" db="EMBL/GenBank/DDBJ databases">
        <authorList>
            <person name="Kaushik A."/>
        </authorList>
    </citation>
    <scope>NUCLEOTIDE SEQUENCE</scope>
    <source>
        <strain evidence="3">Type strain: AG8-Rh-89/</strain>
    </source>
</reference>
<evidence type="ECO:0000259" key="2">
    <source>
        <dbReference type="Pfam" id="PF13649"/>
    </source>
</evidence>